<accession>A0A9P8CFQ7</accession>
<reference evidence="1" key="1">
    <citation type="journal article" date="2021" name="IMA Fungus">
        <title>Genomic characterization of three marine fungi, including Emericellopsis atlantica sp. nov. with signatures of a generalist lifestyle and marine biomass degradation.</title>
        <authorList>
            <person name="Hagestad O.C."/>
            <person name="Hou L."/>
            <person name="Andersen J.H."/>
            <person name="Hansen E.H."/>
            <person name="Altermark B."/>
            <person name="Li C."/>
            <person name="Kuhnert E."/>
            <person name="Cox R.J."/>
            <person name="Crous P.W."/>
            <person name="Spatafora J.W."/>
            <person name="Lail K."/>
            <person name="Amirebrahimi M."/>
            <person name="Lipzen A."/>
            <person name="Pangilinan J."/>
            <person name="Andreopoulos W."/>
            <person name="Hayes R.D."/>
            <person name="Ng V."/>
            <person name="Grigoriev I.V."/>
            <person name="Jackson S.A."/>
            <person name="Sutton T.D.S."/>
            <person name="Dobson A.D.W."/>
            <person name="Rama T."/>
        </authorList>
    </citation>
    <scope>NUCLEOTIDE SEQUENCE</scope>
    <source>
        <strain evidence="1">TRa3180A</strain>
    </source>
</reference>
<evidence type="ECO:0000313" key="1">
    <source>
        <dbReference type="EMBL" id="KAG9245413.1"/>
    </source>
</evidence>
<gene>
    <name evidence="1" type="ORF">BJ878DRAFT_19521</name>
</gene>
<dbReference type="InterPro" id="IPR018811">
    <property type="entry name" value="MRX11"/>
</dbReference>
<dbReference type="GO" id="GO:0005739">
    <property type="term" value="C:mitochondrion"/>
    <property type="evidence" value="ECO:0007669"/>
    <property type="project" value="TreeGrafter"/>
</dbReference>
<dbReference type="OrthoDB" id="5580261at2759"/>
<dbReference type="Pfam" id="PF10306">
    <property type="entry name" value="FLILHELTA"/>
    <property type="match status" value="1"/>
</dbReference>
<comment type="caution">
    <text evidence="1">The sequence shown here is derived from an EMBL/GenBank/DDBJ whole genome shotgun (WGS) entry which is preliminary data.</text>
</comment>
<organism evidence="1 2">
    <name type="scientific">Calycina marina</name>
    <dbReference type="NCBI Taxonomy" id="1763456"/>
    <lineage>
        <taxon>Eukaryota</taxon>
        <taxon>Fungi</taxon>
        <taxon>Dikarya</taxon>
        <taxon>Ascomycota</taxon>
        <taxon>Pezizomycotina</taxon>
        <taxon>Leotiomycetes</taxon>
        <taxon>Helotiales</taxon>
        <taxon>Pezizellaceae</taxon>
        <taxon>Calycina</taxon>
    </lineage>
</organism>
<dbReference type="AlphaFoldDB" id="A0A9P8CFQ7"/>
<dbReference type="PANTHER" id="PTHR28002">
    <property type="entry name" value="MIOREX COMPLEX COMPONENT 11"/>
    <property type="match status" value="1"/>
</dbReference>
<dbReference type="PANTHER" id="PTHR28002:SF1">
    <property type="entry name" value="MIOREX COMPLEX COMPONENT 11"/>
    <property type="match status" value="1"/>
</dbReference>
<dbReference type="EMBL" id="MU253848">
    <property type="protein sequence ID" value="KAG9245413.1"/>
    <property type="molecule type" value="Genomic_DNA"/>
</dbReference>
<keyword evidence="2" id="KW-1185">Reference proteome</keyword>
<name>A0A9P8CFQ7_9HELO</name>
<protein>
    <submittedName>
        <fullName evidence="1">Mitochondrial seryl-tRNA synthetase</fullName>
    </submittedName>
</protein>
<evidence type="ECO:0000313" key="2">
    <source>
        <dbReference type="Proteomes" id="UP000887226"/>
    </source>
</evidence>
<proteinExistence type="predicted"/>
<sequence length="223" mass="24933">MFRRQLLRKPIFLPLKSKIHSSPSSRFGSSTTKESRRRAQIGRLLSRLPRFLQPYTSTLRTAPTSSIISFLILHEITAVVPLLGLASLFHFGGYLPESWTEARYIREGVEKFGRYFGRKGWFGFTPASTGGEAKVAVVGGEVRQGDAEELKSEWIEQVGSRWGVSEGSGRILVEFATAYAITKVFLPARILVSVWATPWFARVVLSKLGGGFRRVFVRTPKAP</sequence>
<dbReference type="Proteomes" id="UP000887226">
    <property type="component" value="Unassembled WGS sequence"/>
</dbReference>